<evidence type="ECO:0000313" key="2">
    <source>
        <dbReference type="Proteomes" id="UP000315423"/>
    </source>
</evidence>
<comment type="caution">
    <text evidence="1">The sequence shown here is derived from an EMBL/GenBank/DDBJ whole genome shotgun (WGS) entry which is preliminary data.</text>
</comment>
<sequence>VEITDQFLQQIEKMERMDLRISGRTLHYAAILLRMKSNVLIEEPAIEDETWNDDLELFDIDDYPIPKPPVRRYSRRSVTLDELILELKKAEIVEQRRSTRKKTQKTIELDRLTTDQVLGIAHEEDIEGRIEVLRKQISRFLENKQFITLSEILGSDRSDNLMIYISLVFLANMKEIWIEQKELFGEIFISYPEANTYQRS</sequence>
<feature type="non-terminal residue" evidence="1">
    <location>
        <position position="1"/>
    </location>
</feature>
<protein>
    <submittedName>
        <fullName evidence="1">Segregation/condensation protein A</fullName>
    </submittedName>
</protein>
<proteinExistence type="predicted"/>
<reference evidence="1" key="1">
    <citation type="submission" date="2018-09" db="EMBL/GenBank/DDBJ databases">
        <title>A genomic encyclopedia of anaerobic methanotrophic archaea.</title>
        <authorList>
            <person name="Skennerton C.T."/>
            <person name="Chadwick G.L."/>
            <person name="Laso-Perez R."/>
            <person name="Leu A.O."/>
            <person name="Speth D.R."/>
            <person name="Yu H."/>
            <person name="Morgan-Lang C."/>
            <person name="Hatzenpichler R."/>
            <person name="Goudeau D."/>
            <person name="Malmstrom R."/>
            <person name="Woyke T."/>
            <person name="Hallam S."/>
            <person name="Tyson G.W."/>
            <person name="Wegener G."/>
            <person name="Boetius A."/>
            <person name="Orphan V.J."/>
        </authorList>
    </citation>
    <scope>NUCLEOTIDE SEQUENCE</scope>
    <source>
        <strain evidence="1">CONS3730D10UFb2</strain>
    </source>
</reference>
<organism evidence="1 2">
    <name type="scientific">Candidatus Methanomarinus sp</name>
    <dbReference type="NCBI Taxonomy" id="3386244"/>
    <lineage>
        <taxon>Archaea</taxon>
        <taxon>Methanobacteriati</taxon>
        <taxon>Methanobacteriota</taxon>
        <taxon>Stenosarchaea group</taxon>
        <taxon>Methanomicrobia</taxon>
        <taxon>Methanosarcinales</taxon>
        <taxon>ANME-2 cluster</taxon>
        <taxon>Candidatus Methanocomedenaceae</taxon>
        <taxon>Candidatus Methanomarinus</taxon>
    </lineage>
</organism>
<dbReference type="Proteomes" id="UP000315423">
    <property type="component" value="Unassembled WGS sequence"/>
</dbReference>
<accession>A0AC61SCE5</accession>
<gene>
    <name evidence="1" type="ORF">C5S46_01480</name>
</gene>
<name>A0AC61SCE5_9EURY</name>
<dbReference type="EMBL" id="QYBA01000046">
    <property type="protein sequence ID" value="TKY92275.1"/>
    <property type="molecule type" value="Genomic_DNA"/>
</dbReference>
<evidence type="ECO:0000313" key="1">
    <source>
        <dbReference type="EMBL" id="TKY92275.1"/>
    </source>
</evidence>